<organism evidence="6 7">
    <name type="scientific">Dichotomopilus funicola</name>
    <dbReference type="NCBI Taxonomy" id="1934379"/>
    <lineage>
        <taxon>Eukaryota</taxon>
        <taxon>Fungi</taxon>
        <taxon>Dikarya</taxon>
        <taxon>Ascomycota</taxon>
        <taxon>Pezizomycotina</taxon>
        <taxon>Sordariomycetes</taxon>
        <taxon>Sordariomycetidae</taxon>
        <taxon>Sordariales</taxon>
        <taxon>Chaetomiaceae</taxon>
        <taxon>Dichotomopilus</taxon>
    </lineage>
</organism>
<dbReference type="EMBL" id="MU853627">
    <property type="protein sequence ID" value="KAK4140617.1"/>
    <property type="molecule type" value="Genomic_DNA"/>
</dbReference>
<feature type="domain" description="PNPLA" evidence="5">
    <location>
        <begin position="215"/>
        <end position="411"/>
    </location>
</feature>
<evidence type="ECO:0000256" key="1">
    <source>
        <dbReference type="ARBA" id="ARBA00022801"/>
    </source>
</evidence>
<dbReference type="PANTHER" id="PTHR24185:SF1">
    <property type="entry name" value="CALCIUM-INDEPENDENT PHOSPHOLIPASE A2-GAMMA"/>
    <property type="match status" value="1"/>
</dbReference>
<evidence type="ECO:0000256" key="4">
    <source>
        <dbReference type="PROSITE-ProRule" id="PRU01161"/>
    </source>
</evidence>
<feature type="active site" description="Proton acceptor" evidence="4">
    <location>
        <position position="398"/>
    </location>
</feature>
<keyword evidence="1 4" id="KW-0378">Hydrolase</keyword>
<keyword evidence="2 4" id="KW-0442">Lipid degradation</keyword>
<dbReference type="PROSITE" id="PS51635">
    <property type="entry name" value="PNPLA"/>
    <property type="match status" value="1"/>
</dbReference>
<dbReference type="PANTHER" id="PTHR24185">
    <property type="entry name" value="CALCIUM-INDEPENDENT PHOSPHOLIPASE A2-GAMMA"/>
    <property type="match status" value="1"/>
</dbReference>
<evidence type="ECO:0000313" key="7">
    <source>
        <dbReference type="Proteomes" id="UP001302676"/>
    </source>
</evidence>
<feature type="short sequence motif" description="GXGXXG" evidence="4">
    <location>
        <begin position="219"/>
        <end position="224"/>
    </location>
</feature>
<sequence length="600" mass="66550">MADYVVSHAEEGSVCAHNGEVKSEVWFKHGPLSASELCHIESVQLIAESHDQGFVDDRAAGNWTWFELCILDNAQATVPVTRGEILLTWESHQTSMGCGEYQKYQGHVFGPQHDLLRYLKEGDFIAVRLCARFEAWKLLARNGELRIGQSQDKIFRAEVDHRPALNAIISAHKFMSSIQSSVQPDKAAQPFPSLPTTLKTAMTFAPTEDRPLRVLSLDGGGVRGLASLKLLEQVMNHNHAGEKPCDVFDMIGGTSTGGLIAIMLGRLEMTVEECIKKYEDLMEEVFKGSTRWNYAWNGQFHDAKRLEEVIEGVIDEKLGSGIGKTSRLLNDNQKCKTFVTATLNEGGNNRGPVILRSYINTGASLEHRDITILQAARATTAAPGFFKPQTAGNDTLVDGGLVANNPVGWVWTEILGVFGATRPTDCFLSIGTGIDANSTLVQPGKYRVPLPSTLQSFVSVATNTEIMHILFQGLIDAFAPWAGKRKYWRLNVYKVIQEWYEKVEPRWFERNVLGRKDQVVHHSQDYEAIPKFNDPKEAKEKLMEMLEEYVQDVEVKESIKKCAEALGTKKRATAPDTGSCAIAPGTKNGVIAVRTEEVVV</sequence>
<feature type="active site" description="Nucleophile" evidence="4">
    <location>
        <position position="255"/>
    </location>
</feature>
<proteinExistence type="predicted"/>
<accession>A0AAN6ZJD0</accession>
<dbReference type="InterPro" id="IPR016035">
    <property type="entry name" value="Acyl_Trfase/lysoPLipase"/>
</dbReference>
<dbReference type="AlphaFoldDB" id="A0AAN6ZJD0"/>
<dbReference type="Proteomes" id="UP001302676">
    <property type="component" value="Unassembled WGS sequence"/>
</dbReference>
<name>A0AAN6ZJD0_9PEZI</name>
<dbReference type="GO" id="GO:0016042">
    <property type="term" value="P:lipid catabolic process"/>
    <property type="evidence" value="ECO:0007669"/>
    <property type="project" value="UniProtKB-UniRule"/>
</dbReference>
<feature type="short sequence motif" description="DGA/G" evidence="4">
    <location>
        <begin position="398"/>
        <end position="400"/>
    </location>
</feature>
<dbReference type="InterPro" id="IPR002641">
    <property type="entry name" value="PNPLA_dom"/>
</dbReference>
<dbReference type="Gene3D" id="3.40.1090.10">
    <property type="entry name" value="Cytosolic phospholipase A2 catalytic domain"/>
    <property type="match status" value="1"/>
</dbReference>
<evidence type="ECO:0000256" key="3">
    <source>
        <dbReference type="ARBA" id="ARBA00023098"/>
    </source>
</evidence>
<dbReference type="RefSeq" id="XP_062633988.1">
    <property type="nucleotide sequence ID" value="XM_062781902.1"/>
</dbReference>
<reference evidence="6" key="2">
    <citation type="submission" date="2023-05" db="EMBL/GenBank/DDBJ databases">
        <authorList>
            <consortium name="Lawrence Berkeley National Laboratory"/>
            <person name="Steindorff A."/>
            <person name="Hensen N."/>
            <person name="Bonometti L."/>
            <person name="Westerberg I."/>
            <person name="Brannstrom I.O."/>
            <person name="Guillou S."/>
            <person name="Cros-Aarteil S."/>
            <person name="Calhoun S."/>
            <person name="Haridas S."/>
            <person name="Kuo A."/>
            <person name="Mondo S."/>
            <person name="Pangilinan J."/>
            <person name="Riley R."/>
            <person name="Labutti K."/>
            <person name="Andreopoulos B."/>
            <person name="Lipzen A."/>
            <person name="Chen C."/>
            <person name="Yanf M."/>
            <person name="Daum C."/>
            <person name="Ng V."/>
            <person name="Clum A."/>
            <person name="Ohm R."/>
            <person name="Martin F."/>
            <person name="Silar P."/>
            <person name="Natvig D."/>
            <person name="Lalanne C."/>
            <person name="Gautier V."/>
            <person name="Ament-Velasquez S.L."/>
            <person name="Kruys A."/>
            <person name="Hutchinson M.I."/>
            <person name="Powell A.J."/>
            <person name="Barry K."/>
            <person name="Miller A.N."/>
            <person name="Grigoriev I.V."/>
            <person name="Debuchy R."/>
            <person name="Gladieux P."/>
            <person name="Thoren M.H."/>
            <person name="Johannesson H."/>
        </authorList>
    </citation>
    <scope>NUCLEOTIDE SEQUENCE</scope>
    <source>
        <strain evidence="6">CBS 141.50</strain>
    </source>
</reference>
<dbReference type="GO" id="GO:0046486">
    <property type="term" value="P:glycerolipid metabolic process"/>
    <property type="evidence" value="ECO:0007669"/>
    <property type="project" value="UniProtKB-ARBA"/>
</dbReference>
<dbReference type="SUPFAM" id="SSF52151">
    <property type="entry name" value="FabD/lysophospholipase-like"/>
    <property type="match status" value="1"/>
</dbReference>
<dbReference type="Pfam" id="PF01734">
    <property type="entry name" value="Patatin"/>
    <property type="match status" value="1"/>
</dbReference>
<keyword evidence="7" id="KW-1185">Reference proteome</keyword>
<evidence type="ECO:0000313" key="6">
    <source>
        <dbReference type="EMBL" id="KAK4140617.1"/>
    </source>
</evidence>
<dbReference type="GO" id="GO:0047499">
    <property type="term" value="F:calcium-independent phospholipase A2 activity"/>
    <property type="evidence" value="ECO:0007669"/>
    <property type="project" value="TreeGrafter"/>
</dbReference>
<dbReference type="GO" id="GO:0019369">
    <property type="term" value="P:arachidonate metabolic process"/>
    <property type="evidence" value="ECO:0007669"/>
    <property type="project" value="TreeGrafter"/>
</dbReference>
<keyword evidence="3 4" id="KW-0443">Lipid metabolism</keyword>
<evidence type="ECO:0000256" key="2">
    <source>
        <dbReference type="ARBA" id="ARBA00022963"/>
    </source>
</evidence>
<evidence type="ECO:0000259" key="5">
    <source>
        <dbReference type="PROSITE" id="PS51635"/>
    </source>
</evidence>
<gene>
    <name evidence="6" type="ORF">C8A04DRAFT_31872</name>
</gene>
<dbReference type="GeneID" id="87818515"/>
<comment type="caution">
    <text evidence="6">The sequence shown here is derived from an EMBL/GenBank/DDBJ whole genome shotgun (WGS) entry which is preliminary data.</text>
</comment>
<dbReference type="GO" id="GO:0016020">
    <property type="term" value="C:membrane"/>
    <property type="evidence" value="ECO:0007669"/>
    <property type="project" value="TreeGrafter"/>
</dbReference>
<feature type="short sequence motif" description="GXSXG" evidence="4">
    <location>
        <begin position="253"/>
        <end position="257"/>
    </location>
</feature>
<reference evidence="6" key="1">
    <citation type="journal article" date="2023" name="Mol. Phylogenet. Evol.">
        <title>Genome-scale phylogeny and comparative genomics of the fungal order Sordariales.</title>
        <authorList>
            <person name="Hensen N."/>
            <person name="Bonometti L."/>
            <person name="Westerberg I."/>
            <person name="Brannstrom I.O."/>
            <person name="Guillou S."/>
            <person name="Cros-Aarteil S."/>
            <person name="Calhoun S."/>
            <person name="Haridas S."/>
            <person name="Kuo A."/>
            <person name="Mondo S."/>
            <person name="Pangilinan J."/>
            <person name="Riley R."/>
            <person name="LaButti K."/>
            <person name="Andreopoulos B."/>
            <person name="Lipzen A."/>
            <person name="Chen C."/>
            <person name="Yan M."/>
            <person name="Daum C."/>
            <person name="Ng V."/>
            <person name="Clum A."/>
            <person name="Steindorff A."/>
            <person name="Ohm R.A."/>
            <person name="Martin F."/>
            <person name="Silar P."/>
            <person name="Natvig D.O."/>
            <person name="Lalanne C."/>
            <person name="Gautier V."/>
            <person name="Ament-Velasquez S.L."/>
            <person name="Kruys A."/>
            <person name="Hutchinson M.I."/>
            <person name="Powell A.J."/>
            <person name="Barry K."/>
            <person name="Miller A.N."/>
            <person name="Grigoriev I.V."/>
            <person name="Debuchy R."/>
            <person name="Gladieux P."/>
            <person name="Hiltunen Thoren M."/>
            <person name="Johannesson H."/>
        </authorList>
    </citation>
    <scope>NUCLEOTIDE SEQUENCE</scope>
    <source>
        <strain evidence="6">CBS 141.50</strain>
    </source>
</reference>
<protein>
    <submittedName>
        <fullName evidence="6">FabD/lysophospholipase-like protein</fullName>
    </submittedName>
</protein>